<evidence type="ECO:0000313" key="3">
    <source>
        <dbReference type="EnsemblPlants" id="KQK20444"/>
    </source>
</evidence>
<evidence type="ECO:0000313" key="2">
    <source>
        <dbReference type="EMBL" id="KQK20444.2"/>
    </source>
</evidence>
<dbReference type="InParanoid" id="A0A0Q3K7H9"/>
<proteinExistence type="predicted"/>
<reference evidence="2 3" key="1">
    <citation type="journal article" date="2010" name="Nature">
        <title>Genome sequencing and analysis of the model grass Brachypodium distachyon.</title>
        <authorList>
            <consortium name="International Brachypodium Initiative"/>
        </authorList>
    </citation>
    <scope>NUCLEOTIDE SEQUENCE [LARGE SCALE GENOMIC DNA]</scope>
    <source>
        <strain evidence="2 3">Bd21</strain>
    </source>
</reference>
<dbReference type="InterPro" id="IPR001810">
    <property type="entry name" value="F-box_dom"/>
</dbReference>
<dbReference type="PANTHER" id="PTHR31111">
    <property type="entry name" value="BNAA05G37150D PROTEIN-RELATED"/>
    <property type="match status" value="1"/>
</dbReference>
<protein>
    <recommendedName>
        <fullName evidence="1">F-box domain-containing protein</fullName>
    </recommendedName>
</protein>
<dbReference type="Pfam" id="PF00646">
    <property type="entry name" value="F-box"/>
    <property type="match status" value="1"/>
</dbReference>
<dbReference type="InterPro" id="IPR036047">
    <property type="entry name" value="F-box-like_dom_sf"/>
</dbReference>
<reference evidence="3" key="3">
    <citation type="submission" date="2018-08" db="UniProtKB">
        <authorList>
            <consortium name="EnsemblPlants"/>
        </authorList>
    </citation>
    <scope>IDENTIFICATION</scope>
    <source>
        <strain evidence="3">cv. Bd21</strain>
    </source>
</reference>
<dbReference type="EMBL" id="CM000880">
    <property type="protein sequence ID" value="KQK20444.2"/>
    <property type="molecule type" value="Genomic_DNA"/>
</dbReference>
<dbReference type="SMART" id="SM00256">
    <property type="entry name" value="FBOX"/>
    <property type="match status" value="1"/>
</dbReference>
<dbReference type="Gramene" id="KQK20444">
    <property type="protein sequence ID" value="KQK20444"/>
    <property type="gene ID" value="BRADI_1g54586v3"/>
</dbReference>
<keyword evidence="4" id="KW-1185">Reference proteome</keyword>
<evidence type="ECO:0000259" key="1">
    <source>
        <dbReference type="PROSITE" id="PS50181"/>
    </source>
</evidence>
<reference evidence="2" key="2">
    <citation type="submission" date="2017-06" db="EMBL/GenBank/DDBJ databases">
        <title>WGS assembly of Brachypodium distachyon.</title>
        <authorList>
            <consortium name="The International Brachypodium Initiative"/>
            <person name="Lucas S."/>
            <person name="Harmon-Smith M."/>
            <person name="Lail K."/>
            <person name="Tice H."/>
            <person name="Grimwood J."/>
            <person name="Bruce D."/>
            <person name="Barry K."/>
            <person name="Shu S."/>
            <person name="Lindquist E."/>
            <person name="Wang M."/>
            <person name="Pitluck S."/>
            <person name="Vogel J.P."/>
            <person name="Garvin D.F."/>
            <person name="Mockler T.C."/>
            <person name="Schmutz J."/>
            <person name="Rokhsar D."/>
            <person name="Bevan M.W."/>
        </authorList>
    </citation>
    <scope>NUCLEOTIDE SEQUENCE</scope>
    <source>
        <strain evidence="2">Bd21</strain>
    </source>
</reference>
<dbReference type="CDD" id="cd22157">
    <property type="entry name" value="F-box_AtFBW1-like"/>
    <property type="match status" value="1"/>
</dbReference>
<dbReference type="PROSITE" id="PS50181">
    <property type="entry name" value="FBOX"/>
    <property type="match status" value="1"/>
</dbReference>
<evidence type="ECO:0000313" key="4">
    <source>
        <dbReference type="Proteomes" id="UP000008810"/>
    </source>
</evidence>
<dbReference type="AlphaFoldDB" id="A0A0Q3K7H9"/>
<dbReference type="Gene3D" id="1.20.1280.50">
    <property type="match status" value="1"/>
</dbReference>
<accession>A0A0Q3K7H9</accession>
<name>A0A0Q3K7H9_BRADI</name>
<dbReference type="EnsemblPlants" id="KQK20444">
    <property type="protein sequence ID" value="KQK20444"/>
    <property type="gene ID" value="BRADI_1g54586v3"/>
</dbReference>
<dbReference type="OrthoDB" id="582285at2759"/>
<organism evidence="2">
    <name type="scientific">Brachypodium distachyon</name>
    <name type="common">Purple false brome</name>
    <name type="synonym">Trachynia distachya</name>
    <dbReference type="NCBI Taxonomy" id="15368"/>
    <lineage>
        <taxon>Eukaryota</taxon>
        <taxon>Viridiplantae</taxon>
        <taxon>Streptophyta</taxon>
        <taxon>Embryophyta</taxon>
        <taxon>Tracheophyta</taxon>
        <taxon>Spermatophyta</taxon>
        <taxon>Magnoliopsida</taxon>
        <taxon>Liliopsida</taxon>
        <taxon>Poales</taxon>
        <taxon>Poaceae</taxon>
        <taxon>BOP clade</taxon>
        <taxon>Pooideae</taxon>
        <taxon>Stipodae</taxon>
        <taxon>Brachypodieae</taxon>
        <taxon>Brachypodium</taxon>
    </lineage>
</organism>
<dbReference type="SUPFAM" id="SSF81383">
    <property type="entry name" value="F-box domain"/>
    <property type="match status" value="1"/>
</dbReference>
<dbReference type="PANTHER" id="PTHR31111:SF133">
    <property type="entry name" value="OS07G0196600 PROTEIN"/>
    <property type="match status" value="1"/>
</dbReference>
<gene>
    <name evidence="2" type="ORF">BRADI_1g54586v3</name>
</gene>
<dbReference type="Proteomes" id="UP000008810">
    <property type="component" value="Chromosome 1"/>
</dbReference>
<sequence>MASSKLIPASSSSGDLPPDVLYEILLRVPAKDLCRLRAVCQAWRALTSNPLFAAAHKSCHKALLLALAYNNSNGNGVDIMDLSGNVLKRIPSTEPEITPVDNSGNAVVHTSDTENGTRVLPTHLDLVIFTREFSSVGLRVLNPAAGATLTLPTSLSEQLARRPRMQHFSEVESRAFGRVSSTGEVMSIEPGSITSFNLETEEWTGTLRGPAPVFNSIQESTVLSYAELNLWLSLAELNGCLVTVHNVHSVSMDLLFLTDIENCIWVKKYSMPSHVAEMHVHPFLISDDERILFKHGTRYLKGYDPRNGTYADALEVRDSRSIAIYTGTRYWK</sequence>
<feature type="domain" description="F-box" evidence="1">
    <location>
        <begin position="10"/>
        <end position="55"/>
    </location>
</feature>